<feature type="domain" description="ABC transporter" evidence="3">
    <location>
        <begin position="5"/>
        <end position="262"/>
    </location>
</feature>
<dbReference type="PROSITE" id="PS50893">
    <property type="entry name" value="ABC_TRANSPORTER_2"/>
    <property type="match status" value="2"/>
</dbReference>
<dbReference type="Proteomes" id="UP000027931">
    <property type="component" value="Unassembled WGS sequence"/>
</dbReference>
<feature type="domain" description="ABC transporter" evidence="3">
    <location>
        <begin position="348"/>
        <end position="560"/>
    </location>
</feature>
<dbReference type="NCBIfam" id="NF000355">
    <property type="entry name" value="ribo_prot_ABC_F"/>
    <property type="match status" value="1"/>
</dbReference>
<dbReference type="STRING" id="1157490.EL26_17795"/>
<dbReference type="AlphaFoldDB" id="A0A074M7R0"/>
<evidence type="ECO:0000256" key="2">
    <source>
        <dbReference type="ARBA" id="ARBA00022840"/>
    </source>
</evidence>
<keyword evidence="5" id="KW-1185">Reference proteome</keyword>
<accession>A0A074M7R0</accession>
<dbReference type="Pfam" id="PF00005">
    <property type="entry name" value="ABC_tran"/>
    <property type="match status" value="2"/>
</dbReference>
<dbReference type="GO" id="GO:0016887">
    <property type="term" value="F:ATP hydrolysis activity"/>
    <property type="evidence" value="ECO:0007669"/>
    <property type="project" value="InterPro"/>
</dbReference>
<proteinExistence type="predicted"/>
<dbReference type="PANTHER" id="PTHR42855">
    <property type="entry name" value="ABC TRANSPORTER ATP-BINDING SUBUNIT"/>
    <property type="match status" value="1"/>
</dbReference>
<dbReference type="Pfam" id="PF12848">
    <property type="entry name" value="ABC_tran_Xtn"/>
    <property type="match status" value="1"/>
</dbReference>
<dbReference type="EMBL" id="JMIR01000029">
    <property type="protein sequence ID" value="KEO82022.1"/>
    <property type="molecule type" value="Genomic_DNA"/>
</dbReference>
<dbReference type="InterPro" id="IPR027417">
    <property type="entry name" value="P-loop_NTPase"/>
</dbReference>
<dbReference type="InterPro" id="IPR003439">
    <property type="entry name" value="ABC_transporter-like_ATP-bd"/>
</dbReference>
<sequence>MSFVLKLNDVKKGFGTRTIFEGISAGIVHGEKVALVGPNGVGKTTLLKLLTGAEQPDEGVIVWDKTIERVGLLTQTVEYAEGETIWDYVRRARAGLMTLEAELQRLEVLLGGSTISREIDPWMQDYGTIQQQYEELGGYSYDFEVERVLREVGLPDAIWQNSVLHASGGQKTRAQLARLLLLDPQLLLLDEPTNHLDAETMDWLEAVIRSFSGTVITVSHDRWFLDRIATRVLELRPNALGSYPGNYTAYVKEKERERIAQMTLYRKQQAEIKALEEAIQRYRKWYHLAHEAAAGPGAKAKAKGHIRRMWSKQKQLDRVEQNKVALPQEAASLAFKFEESGRLGNRVFQLEEVAVRFGQRTLYEGVNVSVERGQRIALVGPNGIGKTTLLKVITGELAPADGVVKQSPSAQIGYFGQEVEKLNPERTILEEVLEVEGLTATEARTVLAGFLFRGVAVFRKIGTLSLGEKCRVAFVKLYFSGSNVLVLDEPTNYLDIPARERIEAALLDYPGTLLLVSHDRYMVQKLATQLLLFAPGSVTQYPDTLDAYREHCVKQARTPQEAEREEARMLLQMRLSQLAERLNDPQVQAAEREWIRLQMDEVQAGLREQSL</sequence>
<organism evidence="4 5">
    <name type="scientific">Tumebacillus flagellatus</name>
    <dbReference type="NCBI Taxonomy" id="1157490"/>
    <lineage>
        <taxon>Bacteria</taxon>
        <taxon>Bacillati</taxon>
        <taxon>Bacillota</taxon>
        <taxon>Bacilli</taxon>
        <taxon>Bacillales</taxon>
        <taxon>Alicyclobacillaceae</taxon>
        <taxon>Tumebacillus</taxon>
    </lineage>
</organism>
<dbReference type="eggNOG" id="COG0488">
    <property type="taxonomic scope" value="Bacteria"/>
</dbReference>
<evidence type="ECO:0000313" key="5">
    <source>
        <dbReference type="Proteomes" id="UP000027931"/>
    </source>
</evidence>
<evidence type="ECO:0000313" key="4">
    <source>
        <dbReference type="EMBL" id="KEO82022.1"/>
    </source>
</evidence>
<dbReference type="CDD" id="cd03221">
    <property type="entry name" value="ABCF_EF-3"/>
    <property type="match status" value="2"/>
</dbReference>
<dbReference type="GO" id="GO:0005524">
    <property type="term" value="F:ATP binding"/>
    <property type="evidence" value="ECO:0007669"/>
    <property type="project" value="UniProtKB-KW"/>
</dbReference>
<dbReference type="InterPro" id="IPR051309">
    <property type="entry name" value="ABCF_ATPase"/>
</dbReference>
<keyword evidence="1" id="KW-0547">Nucleotide-binding</keyword>
<dbReference type="OrthoDB" id="9760950at2"/>
<keyword evidence="2" id="KW-0067">ATP-binding</keyword>
<gene>
    <name evidence="4" type="ORF">EL26_17795</name>
</gene>
<dbReference type="Gene3D" id="3.40.50.300">
    <property type="entry name" value="P-loop containing nucleotide triphosphate hydrolases"/>
    <property type="match status" value="2"/>
</dbReference>
<dbReference type="InterPro" id="IPR032781">
    <property type="entry name" value="ABC_tran_Xtn"/>
</dbReference>
<dbReference type="SMART" id="SM00382">
    <property type="entry name" value="AAA"/>
    <property type="match status" value="2"/>
</dbReference>
<name>A0A074M7R0_9BACL</name>
<dbReference type="RefSeq" id="WP_038091572.1">
    <property type="nucleotide sequence ID" value="NZ_JMIR01000029.1"/>
</dbReference>
<dbReference type="FunFam" id="3.40.50.300:FF:000011">
    <property type="entry name" value="Putative ABC transporter ATP-binding component"/>
    <property type="match status" value="1"/>
</dbReference>
<comment type="caution">
    <text evidence="4">The sequence shown here is derived from an EMBL/GenBank/DDBJ whole genome shotgun (WGS) entry which is preliminary data.</text>
</comment>
<evidence type="ECO:0000256" key="1">
    <source>
        <dbReference type="ARBA" id="ARBA00022741"/>
    </source>
</evidence>
<evidence type="ECO:0000259" key="3">
    <source>
        <dbReference type="PROSITE" id="PS50893"/>
    </source>
</evidence>
<reference evidence="4 5" key="1">
    <citation type="journal article" date="2013" name="Int. J. Syst. Evol. Microbiol.">
        <title>Tumebacillus flagellatus sp. nov., an alpha-amylase/pullulanase-producing bacterium isolated from cassava wastewater.</title>
        <authorList>
            <person name="Wang Q."/>
            <person name="Xie N."/>
            <person name="Qin Y."/>
            <person name="Shen N."/>
            <person name="Zhu J."/>
            <person name="Mi H."/>
            <person name="Huang R."/>
        </authorList>
    </citation>
    <scope>NUCLEOTIDE SEQUENCE [LARGE SCALE GENOMIC DNA]</scope>
    <source>
        <strain evidence="4 5">GST4</strain>
    </source>
</reference>
<dbReference type="SUPFAM" id="SSF52540">
    <property type="entry name" value="P-loop containing nucleoside triphosphate hydrolases"/>
    <property type="match status" value="2"/>
</dbReference>
<dbReference type="PANTHER" id="PTHR42855:SF2">
    <property type="entry name" value="DRUG RESISTANCE ABC TRANSPORTER,ATP-BINDING PROTEIN"/>
    <property type="match status" value="1"/>
</dbReference>
<protein>
    <recommendedName>
        <fullName evidence="3">ABC transporter domain-containing protein</fullName>
    </recommendedName>
</protein>
<dbReference type="InterPro" id="IPR003593">
    <property type="entry name" value="AAA+_ATPase"/>
</dbReference>